<evidence type="ECO:0000256" key="2">
    <source>
        <dbReference type="ARBA" id="ARBA00023002"/>
    </source>
</evidence>
<sequence>MASTSKRLEGKVAIITGGASGIGEVTVRLFIENGAMVVIADVQDEIGKNLAEEMGAPVCVFRHCDVTVESDMEGLVDFTISKWGKLDIMYNNAGILGTAVNEDVHNLDMADFDRVISVNVRGMALGVKYASRAMVNAGTKGVIICTASVSSVLAGMAPVAYTVSKHAVLGLVRAASSGLGKHGIRVNCLSPWAVATPMLVNYLRDTIKDPTLSEEDAKASRDAHSNLHGYSLSALDIAKSALYLASDDAAFVSGLNLIVDGGFTATNHSFDT</sequence>
<organism evidence="3 4">
    <name type="scientific">Ceratopteris richardii</name>
    <name type="common">Triangle waterfern</name>
    <dbReference type="NCBI Taxonomy" id="49495"/>
    <lineage>
        <taxon>Eukaryota</taxon>
        <taxon>Viridiplantae</taxon>
        <taxon>Streptophyta</taxon>
        <taxon>Embryophyta</taxon>
        <taxon>Tracheophyta</taxon>
        <taxon>Polypodiopsida</taxon>
        <taxon>Polypodiidae</taxon>
        <taxon>Polypodiales</taxon>
        <taxon>Pteridineae</taxon>
        <taxon>Pteridaceae</taxon>
        <taxon>Parkerioideae</taxon>
        <taxon>Ceratopteris</taxon>
    </lineage>
</organism>
<reference evidence="3" key="1">
    <citation type="submission" date="2021-08" db="EMBL/GenBank/DDBJ databases">
        <title>WGS assembly of Ceratopteris richardii.</title>
        <authorList>
            <person name="Marchant D.B."/>
            <person name="Chen G."/>
            <person name="Jenkins J."/>
            <person name="Shu S."/>
            <person name="Leebens-Mack J."/>
            <person name="Grimwood J."/>
            <person name="Schmutz J."/>
            <person name="Soltis P."/>
            <person name="Soltis D."/>
            <person name="Chen Z.-H."/>
        </authorList>
    </citation>
    <scope>NUCLEOTIDE SEQUENCE</scope>
    <source>
        <strain evidence="3">Whitten #5841</strain>
        <tissue evidence="3">Leaf</tissue>
    </source>
</reference>
<dbReference type="Proteomes" id="UP000825935">
    <property type="component" value="Chromosome 8"/>
</dbReference>
<dbReference type="EMBL" id="CM035413">
    <property type="protein sequence ID" value="KAH7431614.1"/>
    <property type="molecule type" value="Genomic_DNA"/>
</dbReference>
<dbReference type="OrthoDB" id="294295at2759"/>
<evidence type="ECO:0000313" key="3">
    <source>
        <dbReference type="EMBL" id="KAH7431615.1"/>
    </source>
</evidence>
<gene>
    <name evidence="3" type="ORF">KP509_08G056900</name>
</gene>
<accession>A0A8T2UDI3</accession>
<comment type="caution">
    <text evidence="3">The sequence shown here is derived from an EMBL/GenBank/DDBJ whole genome shotgun (WGS) entry which is preliminary data.</text>
</comment>
<dbReference type="GO" id="GO:0016491">
    <property type="term" value="F:oxidoreductase activity"/>
    <property type="evidence" value="ECO:0007669"/>
    <property type="project" value="UniProtKB-KW"/>
</dbReference>
<keyword evidence="2" id="KW-0560">Oxidoreductase</keyword>
<keyword evidence="4" id="KW-1185">Reference proteome</keyword>
<dbReference type="InterPro" id="IPR036291">
    <property type="entry name" value="NAD(P)-bd_dom_sf"/>
</dbReference>
<dbReference type="PRINTS" id="PR00080">
    <property type="entry name" value="SDRFAMILY"/>
</dbReference>
<dbReference type="PANTHER" id="PTHR43180:SF30">
    <property type="entry name" value="MOMILACTONE A SYNTHASE"/>
    <property type="match status" value="1"/>
</dbReference>
<evidence type="ECO:0000256" key="1">
    <source>
        <dbReference type="ARBA" id="ARBA00006484"/>
    </source>
</evidence>
<dbReference type="PRINTS" id="PR00081">
    <property type="entry name" value="GDHRDH"/>
</dbReference>
<dbReference type="OMA" id="CTGQDFV"/>
<dbReference type="SUPFAM" id="SSF51735">
    <property type="entry name" value="NAD(P)-binding Rossmann-fold domains"/>
    <property type="match status" value="1"/>
</dbReference>
<dbReference type="AlphaFoldDB" id="A0A8T2UDI3"/>
<dbReference type="InterPro" id="IPR002347">
    <property type="entry name" value="SDR_fam"/>
</dbReference>
<comment type="similarity">
    <text evidence="1">Belongs to the short-chain dehydrogenases/reductases (SDR) family.</text>
</comment>
<dbReference type="Gene3D" id="3.40.50.720">
    <property type="entry name" value="NAD(P)-binding Rossmann-like Domain"/>
    <property type="match status" value="1"/>
</dbReference>
<dbReference type="Pfam" id="PF13561">
    <property type="entry name" value="adh_short_C2"/>
    <property type="match status" value="1"/>
</dbReference>
<protein>
    <submittedName>
        <fullName evidence="3">Uncharacterized protein</fullName>
    </submittedName>
</protein>
<evidence type="ECO:0000313" key="4">
    <source>
        <dbReference type="Proteomes" id="UP000825935"/>
    </source>
</evidence>
<proteinExistence type="inferred from homology"/>
<dbReference type="EMBL" id="CM035413">
    <property type="protein sequence ID" value="KAH7431615.1"/>
    <property type="molecule type" value="Genomic_DNA"/>
</dbReference>
<dbReference type="FunFam" id="3.40.50.720:FF:000084">
    <property type="entry name" value="Short-chain dehydrogenase reductase"/>
    <property type="match status" value="1"/>
</dbReference>
<name>A0A8T2UDI3_CERRI</name>
<dbReference type="PANTHER" id="PTHR43180">
    <property type="entry name" value="3-OXOACYL-(ACYL-CARRIER-PROTEIN) REDUCTASE (AFU_ORTHOLOGUE AFUA_6G11210)"/>
    <property type="match status" value="1"/>
</dbReference>